<dbReference type="SUPFAM" id="SSF55159">
    <property type="entry name" value="eIF1-like"/>
    <property type="match status" value="1"/>
</dbReference>
<dbReference type="PANTHER" id="PTHR12789">
    <property type="entry name" value="DENSITY-REGULATED PROTEIN HOMOLOG"/>
    <property type="match status" value="1"/>
</dbReference>
<organism evidence="6 7">
    <name type="scientific">Botryosphaeria dothidea</name>
    <dbReference type="NCBI Taxonomy" id="55169"/>
    <lineage>
        <taxon>Eukaryota</taxon>
        <taxon>Fungi</taxon>
        <taxon>Dikarya</taxon>
        <taxon>Ascomycota</taxon>
        <taxon>Pezizomycotina</taxon>
        <taxon>Dothideomycetes</taxon>
        <taxon>Dothideomycetes incertae sedis</taxon>
        <taxon>Botryosphaeriales</taxon>
        <taxon>Botryosphaeriaceae</taxon>
        <taxon>Botryosphaeria</taxon>
    </lineage>
</organism>
<proteinExistence type="inferred from homology"/>
<dbReference type="Gene3D" id="3.30.780.10">
    <property type="entry name" value="SUI1-like domain"/>
    <property type="match status" value="1"/>
</dbReference>
<dbReference type="GO" id="GO:0002188">
    <property type="term" value="P:translation reinitiation"/>
    <property type="evidence" value="ECO:0007669"/>
    <property type="project" value="TreeGrafter"/>
</dbReference>
<name>A0A8H4N3P1_9PEZI</name>
<dbReference type="InterPro" id="IPR005873">
    <property type="entry name" value="DENR_eukaryotes"/>
</dbReference>
<dbReference type="GO" id="GO:0003743">
    <property type="term" value="F:translation initiation factor activity"/>
    <property type="evidence" value="ECO:0007669"/>
    <property type="project" value="UniProtKB-KW"/>
</dbReference>
<dbReference type="EMBL" id="WWBZ02000016">
    <property type="protein sequence ID" value="KAF4309804.1"/>
    <property type="molecule type" value="Genomic_DNA"/>
</dbReference>
<reference evidence="6" key="1">
    <citation type="submission" date="2020-04" db="EMBL/GenBank/DDBJ databases">
        <title>Genome Assembly and Annotation of Botryosphaeria dothidea sdau 11-99, a Latent Pathogen of Apple Fruit Ring Rot in China.</title>
        <authorList>
            <person name="Yu C."/>
            <person name="Diao Y."/>
            <person name="Lu Q."/>
            <person name="Zhao J."/>
            <person name="Cui S."/>
            <person name="Peng C."/>
            <person name="He B."/>
            <person name="Liu H."/>
        </authorList>
    </citation>
    <scope>NUCLEOTIDE SEQUENCE [LARGE SCALE GENOMIC DNA]</scope>
    <source>
        <strain evidence="6">Sdau11-99</strain>
    </source>
</reference>
<evidence type="ECO:0000256" key="1">
    <source>
        <dbReference type="ARBA" id="ARBA00007514"/>
    </source>
</evidence>
<comment type="domain">
    <text evidence="4">The SUI1 domain may be involved in RNA binding.</text>
</comment>
<comment type="subunit">
    <text evidence="2 4">Interacts with the 40S ribosomal subunit.</text>
</comment>
<keyword evidence="4" id="KW-0689">Ribosomal protein</keyword>
<keyword evidence="4" id="KW-0687">Ribonucleoprotein</keyword>
<dbReference type="Pfam" id="PF01253">
    <property type="entry name" value="SUI1"/>
    <property type="match status" value="1"/>
</dbReference>
<evidence type="ECO:0000313" key="6">
    <source>
        <dbReference type="EMBL" id="KAF4309804.1"/>
    </source>
</evidence>
<evidence type="ECO:0000256" key="3">
    <source>
        <dbReference type="ARBA" id="ARBA00020058"/>
    </source>
</evidence>
<evidence type="ECO:0000256" key="4">
    <source>
        <dbReference type="RuleBase" id="RU361273"/>
    </source>
</evidence>
<keyword evidence="6" id="KW-0648">Protein biosynthesis</keyword>
<feature type="domain" description="SUI1" evidence="5">
    <location>
        <begin position="131"/>
        <end position="202"/>
    </location>
</feature>
<dbReference type="PROSITE" id="PS50296">
    <property type="entry name" value="SUI1"/>
    <property type="match status" value="1"/>
</dbReference>
<comment type="caution">
    <text evidence="6">The sequence shown here is derived from an EMBL/GenBank/DDBJ whole genome shotgun (WGS) entry which is preliminary data.</text>
</comment>
<dbReference type="GO" id="GO:0001731">
    <property type="term" value="P:formation of translation preinitiation complex"/>
    <property type="evidence" value="ECO:0007669"/>
    <property type="project" value="TreeGrafter"/>
</dbReference>
<dbReference type="Proteomes" id="UP000572817">
    <property type="component" value="Unassembled WGS sequence"/>
</dbReference>
<dbReference type="GO" id="GO:0003729">
    <property type="term" value="F:mRNA binding"/>
    <property type="evidence" value="ECO:0007669"/>
    <property type="project" value="TreeGrafter"/>
</dbReference>
<dbReference type="InterPro" id="IPR046447">
    <property type="entry name" value="DENR_C"/>
</dbReference>
<sequence>MCPAPRWVTSTATTPILLDTSAGYFSRQYSIMADSDATPLAEPKQVVYCGVCTLPPEYCEFGGTTKKCEEWLKAHHPDMHERLYSADAIEANLSSLSIEAQKRAEKDAKKKAAKAESAAAKEAEMKAHSKVTIKRIERNKRKYVTAIVGLEAFGLDLKKVAKDLGKKFATGASVTKLPAGGEEITLQGDLSDDVFDFIVEKYDEVPEDNVECVEDKKKKSDS</sequence>
<dbReference type="PANTHER" id="PTHR12789:SF0">
    <property type="entry name" value="DENSITY-REGULATED PROTEIN"/>
    <property type="match status" value="1"/>
</dbReference>
<keyword evidence="7" id="KW-1185">Reference proteome</keyword>
<dbReference type="GO" id="GO:0005737">
    <property type="term" value="C:cytoplasm"/>
    <property type="evidence" value="ECO:0007669"/>
    <property type="project" value="UniProtKB-SubCell"/>
</dbReference>
<dbReference type="NCBIfam" id="TIGR01159">
    <property type="entry name" value="DRP1"/>
    <property type="match status" value="1"/>
</dbReference>
<evidence type="ECO:0000313" key="7">
    <source>
        <dbReference type="Proteomes" id="UP000572817"/>
    </source>
</evidence>
<evidence type="ECO:0000259" key="5">
    <source>
        <dbReference type="PROSITE" id="PS50296"/>
    </source>
</evidence>
<comment type="subcellular location">
    <subcellularLocation>
        <location evidence="4">Cytoplasm</location>
    </subcellularLocation>
</comment>
<dbReference type="GO" id="GO:0005840">
    <property type="term" value="C:ribosome"/>
    <property type="evidence" value="ECO:0007669"/>
    <property type="project" value="UniProtKB-KW"/>
</dbReference>
<comment type="similarity">
    <text evidence="1 4">Belongs to the DENR family.</text>
</comment>
<dbReference type="InterPro" id="IPR048517">
    <property type="entry name" value="DENR_N"/>
</dbReference>
<dbReference type="GO" id="GO:1990904">
    <property type="term" value="C:ribonucleoprotein complex"/>
    <property type="evidence" value="ECO:0007669"/>
    <property type="project" value="UniProtKB-KW"/>
</dbReference>
<dbReference type="AlphaFoldDB" id="A0A8H4N3P1"/>
<dbReference type="OrthoDB" id="277199at2759"/>
<dbReference type="InterPro" id="IPR050318">
    <property type="entry name" value="DENR/SUI1_TIF"/>
</dbReference>
<keyword evidence="4" id="KW-0963">Cytoplasm</keyword>
<protein>
    <recommendedName>
        <fullName evidence="3 4">Translation machinery-associated protein 22</fullName>
    </recommendedName>
</protein>
<dbReference type="Pfam" id="PF21023">
    <property type="entry name" value="DENR_N"/>
    <property type="match status" value="1"/>
</dbReference>
<accession>A0A8H4N3P1</accession>
<dbReference type="InterPro" id="IPR036877">
    <property type="entry name" value="SUI1_dom_sf"/>
</dbReference>
<keyword evidence="6" id="KW-0396">Initiation factor</keyword>
<dbReference type="CDD" id="cd11607">
    <property type="entry name" value="DENR_C"/>
    <property type="match status" value="1"/>
</dbReference>
<gene>
    <name evidence="6" type="ORF">GTA08_BOTSDO02417</name>
</gene>
<evidence type="ECO:0000256" key="2">
    <source>
        <dbReference type="ARBA" id="ARBA00011742"/>
    </source>
</evidence>
<dbReference type="InterPro" id="IPR001950">
    <property type="entry name" value="SUI1"/>
</dbReference>